<dbReference type="Pfam" id="PF00069">
    <property type="entry name" value="Pkinase"/>
    <property type="match status" value="1"/>
</dbReference>
<accession>A0ABR2JU88</accession>
<sequence>MKKGEKNRMRLPDKFKIDLSNFKIISKLKSGSYGSVYTVLDTKTFQQYAAKVLFTDEDKIQYQKLINREVGIMMRVQHPTFIRLHGYSLTDFDGQNNVTILMDLAEYGSLSDLIKKPPNFQRSIDYDNTARQIILVGVARGMMYLHQHNVIHRDLKPDNVLLDNYLHPHITDFGLSKFFQSGHSKEQSQACGTTLYEAPEIIITGNKYDFKADVYSFGILMYEVLTQQHPYPLYQKGELTEYELNQKIVNDDYRPEFTVPVKPSLKLLTEQCWAKDPEKRPTFEEIFNKLGYNRDIKENFDIFQEDDAHDFYLDDIDVDELLSYIDEIDENDAFTNDLSKKVIQKIRQQLTHQEQTFKSILQSIITIDGFNNINLESQQLIISEIMKDNRDSNYLSSINNILTYLMNFDRSMDASNGYFYIQIPTYRIEERLYNIKEGIRSINRVHILSNATELLYRNNSLNSSDFVALLNPFSDVSIEIKYPSESFEPIYDTIISLKKRQIGKLRITIFISEIGTTDETFQNNQYISSALLSFFVQQISQKSFSHCTSLTSITIPSSVVSIGDESFSGCTSLSEVTIPSSVNIIGDFSFANCSSLKSINIPSSITSIGKNSFSGCSSLAQISIPTSVTQISDFCFTDCSSITLMPIPPSITSIGESSFRGCSALTFISIPSSVTTIGNSAFSGCSSLSQIAIPSSVTSIGDSTFLGCSSLAQVSIPPSVTSIGEGAFLRCSLLTQISLPSITVINNQTFRQCSTLKRISIPKSTTTIGTFAFSGCSSLTQIRIPDSVISISDFAFDGCSSLVQIKIPSSVTSIGNSVFTGCLALTDVSIPSSVISLGSHLFSGCSGLISVSLPDSLTSIEKYNFAGCTSLTDIQIPDTVKMIGDYAFSGCTALTHMTIPSSVTSIGDYAFSGCTSLVQMPIPDSVVSFGENAFKDVNIHKNIDF</sequence>
<proteinExistence type="predicted"/>
<dbReference type="Pfam" id="PF13306">
    <property type="entry name" value="LRR_5"/>
    <property type="match status" value="2"/>
</dbReference>
<dbReference type="SUPFAM" id="SSF52058">
    <property type="entry name" value="L domain-like"/>
    <property type="match status" value="2"/>
</dbReference>
<evidence type="ECO:0000259" key="1">
    <source>
        <dbReference type="PROSITE" id="PS50011"/>
    </source>
</evidence>
<dbReference type="InterPro" id="IPR001245">
    <property type="entry name" value="Ser-Thr/Tyr_kinase_cat_dom"/>
</dbReference>
<dbReference type="Gene3D" id="3.40.50.12480">
    <property type="match status" value="1"/>
</dbReference>
<protein>
    <recommendedName>
        <fullName evidence="1">Protein kinase domain-containing protein</fullName>
    </recommendedName>
</protein>
<dbReference type="InterPro" id="IPR032675">
    <property type="entry name" value="LRR_dom_sf"/>
</dbReference>
<organism evidence="2 3">
    <name type="scientific">Tritrichomonas musculus</name>
    <dbReference type="NCBI Taxonomy" id="1915356"/>
    <lineage>
        <taxon>Eukaryota</taxon>
        <taxon>Metamonada</taxon>
        <taxon>Parabasalia</taxon>
        <taxon>Tritrichomonadida</taxon>
        <taxon>Tritrichomonadidae</taxon>
        <taxon>Tritrichomonas</taxon>
    </lineage>
</organism>
<dbReference type="InterPro" id="IPR000719">
    <property type="entry name" value="Prot_kinase_dom"/>
</dbReference>
<dbReference type="EMBL" id="JAPFFF010000009">
    <property type="protein sequence ID" value="KAK8882439.1"/>
    <property type="molecule type" value="Genomic_DNA"/>
</dbReference>
<evidence type="ECO:0000313" key="2">
    <source>
        <dbReference type="EMBL" id="KAK8882439.1"/>
    </source>
</evidence>
<evidence type="ECO:0000313" key="3">
    <source>
        <dbReference type="Proteomes" id="UP001470230"/>
    </source>
</evidence>
<dbReference type="PANTHER" id="PTHR45661:SF3">
    <property type="entry name" value="IG-LIKE DOMAIN-CONTAINING PROTEIN"/>
    <property type="match status" value="1"/>
</dbReference>
<comment type="caution">
    <text evidence="2">The sequence shown here is derived from an EMBL/GenBank/DDBJ whole genome shotgun (WGS) entry which is preliminary data.</text>
</comment>
<dbReference type="PRINTS" id="PR00109">
    <property type="entry name" value="TYRKINASE"/>
</dbReference>
<name>A0ABR2JU88_9EUKA</name>
<dbReference type="InterPro" id="IPR008271">
    <property type="entry name" value="Ser/Thr_kinase_AS"/>
</dbReference>
<dbReference type="SMART" id="SM00220">
    <property type="entry name" value="S_TKc"/>
    <property type="match status" value="1"/>
</dbReference>
<dbReference type="PANTHER" id="PTHR45661">
    <property type="entry name" value="SURFACE ANTIGEN"/>
    <property type="match status" value="1"/>
</dbReference>
<dbReference type="InterPro" id="IPR026906">
    <property type="entry name" value="LRR_5"/>
</dbReference>
<dbReference type="Proteomes" id="UP001470230">
    <property type="component" value="Unassembled WGS sequence"/>
</dbReference>
<dbReference type="PROSITE" id="PS00108">
    <property type="entry name" value="PROTEIN_KINASE_ST"/>
    <property type="match status" value="1"/>
</dbReference>
<dbReference type="Gene3D" id="3.80.10.10">
    <property type="entry name" value="Ribonuclease Inhibitor"/>
    <property type="match status" value="5"/>
</dbReference>
<dbReference type="PROSITE" id="PS50011">
    <property type="entry name" value="PROTEIN_KINASE_DOM"/>
    <property type="match status" value="1"/>
</dbReference>
<gene>
    <name evidence="2" type="ORF">M9Y10_045081</name>
</gene>
<keyword evidence="3" id="KW-1185">Reference proteome</keyword>
<dbReference type="InterPro" id="IPR053139">
    <property type="entry name" value="Surface_bspA-like"/>
</dbReference>
<feature type="domain" description="Protein kinase" evidence="1">
    <location>
        <begin position="22"/>
        <end position="312"/>
    </location>
</feature>
<dbReference type="SUPFAM" id="SSF56112">
    <property type="entry name" value="Protein kinase-like (PK-like)"/>
    <property type="match status" value="1"/>
</dbReference>
<dbReference type="InterPro" id="IPR011009">
    <property type="entry name" value="Kinase-like_dom_sf"/>
</dbReference>
<reference evidence="2 3" key="1">
    <citation type="submission" date="2024-04" db="EMBL/GenBank/DDBJ databases">
        <title>Tritrichomonas musculus Genome.</title>
        <authorList>
            <person name="Alves-Ferreira E."/>
            <person name="Grigg M."/>
            <person name="Lorenzi H."/>
            <person name="Galac M."/>
        </authorList>
    </citation>
    <scope>NUCLEOTIDE SEQUENCE [LARGE SCALE GENOMIC DNA]</scope>
    <source>
        <strain evidence="2 3">EAF2021</strain>
    </source>
</reference>
<dbReference type="Gene3D" id="1.10.510.10">
    <property type="entry name" value="Transferase(Phosphotransferase) domain 1"/>
    <property type="match status" value="1"/>
</dbReference>